<proteinExistence type="predicted"/>
<gene>
    <name evidence="1" type="ORF">CSC81_17880</name>
</gene>
<feature type="non-terminal residue" evidence="1">
    <location>
        <position position="81"/>
    </location>
</feature>
<organism evidence="1 2">
    <name type="scientific">Tenacibaculum discolor</name>
    <dbReference type="NCBI Taxonomy" id="361581"/>
    <lineage>
        <taxon>Bacteria</taxon>
        <taxon>Pseudomonadati</taxon>
        <taxon>Bacteroidota</taxon>
        <taxon>Flavobacteriia</taxon>
        <taxon>Flavobacteriales</taxon>
        <taxon>Flavobacteriaceae</taxon>
        <taxon>Tenacibaculum</taxon>
    </lineage>
</organism>
<evidence type="ECO:0000313" key="2">
    <source>
        <dbReference type="Proteomes" id="UP000222163"/>
    </source>
</evidence>
<sequence>KKKGNTLAWLWLTDNPDHNPTGDFFLDGTDVAAEADGPGFTFTGLSLTHPELLAAFPAAKLPPSPVPRQAMCIRRSKAVPL</sequence>
<evidence type="ECO:0000313" key="1">
    <source>
        <dbReference type="EMBL" id="PHN95915.1"/>
    </source>
</evidence>
<dbReference type="AlphaFoldDB" id="A0A2G1BQR7"/>
<dbReference type="EMBL" id="PDUU01000855">
    <property type="protein sequence ID" value="PHN95915.1"/>
    <property type="molecule type" value="Genomic_DNA"/>
</dbReference>
<name>A0A2G1BQR7_9FLAO</name>
<dbReference type="Proteomes" id="UP000222163">
    <property type="component" value="Unassembled WGS sequence"/>
</dbReference>
<protein>
    <submittedName>
        <fullName evidence="1">Uncharacterized protein</fullName>
    </submittedName>
</protein>
<reference evidence="1 2" key="1">
    <citation type="journal article" date="2016" name="Nat. Commun.">
        <title>Microbial interactions lead to rapid micro-scale successions on model marine particles.</title>
        <authorList>
            <person name="Datta M.S."/>
            <person name="Sliwerska E."/>
            <person name="Gore J."/>
            <person name="Polz M.F."/>
            <person name="Cordero O.X."/>
        </authorList>
    </citation>
    <scope>NUCLEOTIDE SEQUENCE [LARGE SCALE GENOMIC DNA]</scope>
    <source>
        <strain evidence="1 2">4G03</strain>
    </source>
</reference>
<accession>A0A2G1BQR7</accession>
<comment type="caution">
    <text evidence="1">The sequence shown here is derived from an EMBL/GenBank/DDBJ whole genome shotgun (WGS) entry which is preliminary data.</text>
</comment>
<feature type="non-terminal residue" evidence="1">
    <location>
        <position position="1"/>
    </location>
</feature>